<evidence type="ECO:0000256" key="1">
    <source>
        <dbReference type="ARBA" id="ARBA00001947"/>
    </source>
</evidence>
<evidence type="ECO:0000256" key="5">
    <source>
        <dbReference type="ARBA" id="ARBA00023002"/>
    </source>
</evidence>
<dbReference type="SUPFAM" id="SSF50129">
    <property type="entry name" value="GroES-like"/>
    <property type="match status" value="1"/>
</dbReference>
<dbReference type="InterPro" id="IPR045306">
    <property type="entry name" value="SDH-like"/>
</dbReference>
<dbReference type="GO" id="GO:0008270">
    <property type="term" value="F:zinc ion binding"/>
    <property type="evidence" value="ECO:0007669"/>
    <property type="project" value="InterPro"/>
</dbReference>
<reference evidence="9 11" key="1">
    <citation type="journal article" date="2011" name="Science">
        <title>Comparative functional genomics of the fission yeasts.</title>
        <authorList>
            <person name="Rhind N."/>
            <person name="Chen Z."/>
            <person name="Yassour M."/>
            <person name="Thompson D.A."/>
            <person name="Haas B.J."/>
            <person name="Habib N."/>
            <person name="Wapinski I."/>
            <person name="Roy S."/>
            <person name="Lin M.F."/>
            <person name="Heiman D.I."/>
            <person name="Young S.K."/>
            <person name="Furuya K."/>
            <person name="Guo Y."/>
            <person name="Pidoux A."/>
            <person name="Chen H.M."/>
            <person name="Robbertse B."/>
            <person name="Goldberg J.M."/>
            <person name="Aoki K."/>
            <person name="Bayne E.H."/>
            <person name="Berlin A.M."/>
            <person name="Desjardins C.A."/>
            <person name="Dobbs E."/>
            <person name="Dukaj L."/>
            <person name="Fan L."/>
            <person name="FitzGerald M.G."/>
            <person name="French C."/>
            <person name="Gujja S."/>
            <person name="Hansen K."/>
            <person name="Keifenheim D."/>
            <person name="Levin J.Z."/>
            <person name="Mosher R.A."/>
            <person name="Mueller C.A."/>
            <person name="Pfiffner J."/>
            <person name="Priest M."/>
            <person name="Russ C."/>
            <person name="Smialowska A."/>
            <person name="Swoboda P."/>
            <person name="Sykes S.M."/>
            <person name="Vaughn M."/>
            <person name="Vengrova S."/>
            <person name="Yoder R."/>
            <person name="Zeng Q."/>
            <person name="Allshire R."/>
            <person name="Baulcombe D."/>
            <person name="Birren B.W."/>
            <person name="Brown W."/>
            <person name="Ekwall K."/>
            <person name="Kellis M."/>
            <person name="Leatherwood J."/>
            <person name="Levin H."/>
            <person name="Margalit H."/>
            <person name="Martienssen R."/>
            <person name="Nieduszynski C.A."/>
            <person name="Spatafora J.W."/>
            <person name="Friedman N."/>
            <person name="Dalgaard J.Z."/>
            <person name="Baumann P."/>
            <person name="Niki H."/>
            <person name="Regev A."/>
            <person name="Nusbaum C."/>
        </authorList>
    </citation>
    <scope>NUCLEOTIDE SEQUENCE [LARGE SCALE GENOMIC DNA]</scope>
    <source>
        <strain evidence="11">yFS275 / FY16936</strain>
    </source>
</reference>
<dbReference type="FunFam" id="3.40.50.720:FF:000068">
    <property type="entry name" value="Sorbitol dehydrogenase"/>
    <property type="match status" value="1"/>
</dbReference>
<proteinExistence type="inferred from homology"/>
<dbReference type="AlphaFoldDB" id="B6JV36"/>
<evidence type="ECO:0000256" key="3">
    <source>
        <dbReference type="ARBA" id="ARBA00022723"/>
    </source>
</evidence>
<evidence type="ECO:0000256" key="4">
    <source>
        <dbReference type="ARBA" id="ARBA00022833"/>
    </source>
</evidence>
<dbReference type="GO" id="GO:0003939">
    <property type="term" value="F:L-iditol 2-dehydrogenase (NAD+) activity"/>
    <property type="evidence" value="ECO:0000318"/>
    <property type="project" value="GO_Central"/>
</dbReference>
<evidence type="ECO:0000256" key="2">
    <source>
        <dbReference type="ARBA" id="ARBA00008072"/>
    </source>
</evidence>
<gene>
    <name evidence="10" type="primary">tms1</name>
    <name evidence="9" type="ORF">SJAG_00237</name>
</gene>
<dbReference type="STRING" id="402676.B6JV36"/>
<dbReference type="Gene3D" id="3.90.180.10">
    <property type="entry name" value="Medium-chain alcohol dehydrogenases, catalytic domain"/>
    <property type="match status" value="1"/>
</dbReference>
<keyword evidence="4 7" id="KW-0862">Zinc</keyword>
<dbReference type="PANTHER" id="PTHR43161">
    <property type="entry name" value="SORBITOL DEHYDROGENASE"/>
    <property type="match status" value="1"/>
</dbReference>
<dbReference type="SUPFAM" id="SSF51735">
    <property type="entry name" value="NAD(P)-binding Rossmann-fold domains"/>
    <property type="match status" value="1"/>
</dbReference>
<dbReference type="SMART" id="SM00829">
    <property type="entry name" value="PKS_ER"/>
    <property type="match status" value="1"/>
</dbReference>
<dbReference type="Pfam" id="PF00107">
    <property type="entry name" value="ADH_zinc_N"/>
    <property type="match status" value="1"/>
</dbReference>
<dbReference type="eggNOG" id="KOG0024">
    <property type="taxonomic scope" value="Eukaryota"/>
</dbReference>
<dbReference type="PANTHER" id="PTHR43161:SF9">
    <property type="entry name" value="SORBITOL DEHYDROGENASE"/>
    <property type="match status" value="1"/>
</dbReference>
<dbReference type="InterPro" id="IPR011032">
    <property type="entry name" value="GroES-like_sf"/>
</dbReference>
<protein>
    <submittedName>
        <fullName evidence="9">Hexitol dehydrogenase</fullName>
    </submittedName>
</protein>
<keyword evidence="6" id="KW-0520">NAD</keyword>
<dbReference type="GeneID" id="7047825"/>
<dbReference type="GO" id="GO:0046526">
    <property type="term" value="F:D-xylulose reductase activity"/>
    <property type="evidence" value="ECO:0007669"/>
    <property type="project" value="EnsemblFungi"/>
</dbReference>
<dbReference type="OrthoDB" id="3941538at2759"/>
<dbReference type="InterPro" id="IPR013154">
    <property type="entry name" value="ADH-like_N"/>
</dbReference>
<evidence type="ECO:0000313" key="10">
    <source>
        <dbReference type="JaponicusDB" id="SJAG_00237"/>
    </source>
</evidence>
<dbReference type="Proteomes" id="UP000001744">
    <property type="component" value="Unassembled WGS sequence"/>
</dbReference>
<dbReference type="Gene3D" id="3.40.50.720">
    <property type="entry name" value="NAD(P)-binding Rossmann-like Domain"/>
    <property type="match status" value="1"/>
</dbReference>
<comment type="similarity">
    <text evidence="2 7">Belongs to the zinc-containing alcohol dehydrogenase family.</text>
</comment>
<organism evidence="9 11">
    <name type="scientific">Schizosaccharomyces japonicus (strain yFS275 / FY16936)</name>
    <name type="common">Fission yeast</name>
    <dbReference type="NCBI Taxonomy" id="402676"/>
    <lineage>
        <taxon>Eukaryota</taxon>
        <taxon>Fungi</taxon>
        <taxon>Dikarya</taxon>
        <taxon>Ascomycota</taxon>
        <taxon>Taphrinomycotina</taxon>
        <taxon>Schizosaccharomycetes</taxon>
        <taxon>Schizosaccharomycetales</taxon>
        <taxon>Schizosaccharomycetaceae</taxon>
        <taxon>Schizosaccharomyces</taxon>
    </lineage>
</organism>
<dbReference type="InterPro" id="IPR013149">
    <property type="entry name" value="ADH-like_C"/>
</dbReference>
<dbReference type="OMA" id="DVFKVMI"/>
<dbReference type="JaponicusDB" id="SJAG_00237">
    <property type="gene designation" value="tms1"/>
</dbReference>
<dbReference type="Pfam" id="PF08240">
    <property type="entry name" value="ADH_N"/>
    <property type="match status" value="1"/>
</dbReference>
<dbReference type="HOGENOM" id="CLU_026673_11_5_1"/>
<name>B6JV36_SCHJY</name>
<dbReference type="RefSeq" id="XP_002171530.1">
    <property type="nucleotide sequence ID" value="XM_002171494.2"/>
</dbReference>
<dbReference type="EMBL" id="KE651166">
    <property type="protein sequence ID" value="EEB05237.1"/>
    <property type="molecule type" value="Genomic_DNA"/>
</dbReference>
<dbReference type="GO" id="GO:0006062">
    <property type="term" value="P:sorbitol catabolic process"/>
    <property type="evidence" value="ECO:0000318"/>
    <property type="project" value="GO_Central"/>
</dbReference>
<comment type="cofactor">
    <cofactor evidence="1 7">
        <name>Zn(2+)</name>
        <dbReference type="ChEBI" id="CHEBI:29105"/>
    </cofactor>
</comment>
<dbReference type="InterPro" id="IPR036291">
    <property type="entry name" value="NAD(P)-bd_dom_sf"/>
</dbReference>
<dbReference type="InterPro" id="IPR020843">
    <property type="entry name" value="ER"/>
</dbReference>
<evidence type="ECO:0000259" key="8">
    <source>
        <dbReference type="SMART" id="SM00829"/>
    </source>
</evidence>
<accession>B6JV36</accession>
<sequence length="358" mass="38996">MSELSFVLNKAHDVSFKNQAPDPFTSDHDVRVHITSTGICGSDVHYWKQGRIGDFVVEKPMILGHESSGVVVEVAKNVKSLKPGDRVAVEPGRVCRICDYCRAGHYNLCPHMEFAATPPYDGTLRTTYVTTEDFCTKLPDNISLDEAAIFEPLSVAIHCWQRAQLTFGKRVLVFGCGPVGLLLMAVAKAYGAIEIVAADVSATRTQFAEKYIGAKAYVCPKKNESESVAAYAEKCRTAIKYEHGYFEFTADATGVDTCIHTAVLLLKPGGTFIQAGNGKPVVDFPINHLVNNELSVIGSFRYSAGCYEQALKLVSTGKVPLKPLISHTFAFKEAEEAYKTTADPSSGAIKVIIHGTDY</sequence>
<evidence type="ECO:0000313" key="9">
    <source>
        <dbReference type="EMBL" id="EEB05237.1"/>
    </source>
</evidence>
<evidence type="ECO:0000256" key="7">
    <source>
        <dbReference type="RuleBase" id="RU361277"/>
    </source>
</evidence>
<keyword evidence="11" id="KW-1185">Reference proteome</keyword>
<dbReference type="CDD" id="cd05285">
    <property type="entry name" value="sorbitol_DH"/>
    <property type="match status" value="1"/>
</dbReference>
<dbReference type="PROSITE" id="PS00059">
    <property type="entry name" value="ADH_ZINC"/>
    <property type="match status" value="1"/>
</dbReference>
<evidence type="ECO:0000256" key="6">
    <source>
        <dbReference type="ARBA" id="ARBA00023027"/>
    </source>
</evidence>
<keyword evidence="3 7" id="KW-0479">Metal-binding</keyword>
<evidence type="ECO:0000313" key="11">
    <source>
        <dbReference type="Proteomes" id="UP000001744"/>
    </source>
</evidence>
<feature type="domain" description="Enoyl reductase (ER)" evidence="8">
    <location>
        <begin position="11"/>
        <end position="353"/>
    </location>
</feature>
<keyword evidence="5" id="KW-0560">Oxidoreductase</keyword>
<dbReference type="VEuPathDB" id="FungiDB:SJAG_00237"/>
<dbReference type="InterPro" id="IPR002328">
    <property type="entry name" value="ADH_Zn_CS"/>
</dbReference>